<accession>A0A133NAE4</accession>
<evidence type="ECO:0000313" key="2">
    <source>
        <dbReference type="Proteomes" id="UP000070646"/>
    </source>
</evidence>
<sequence length="103" mass="11886">MAKYRKKPVIVEAMHFTNETKEEVYHWAHEQQLNIQPSYENGIPCLIIPTLEGEMICVLGDYLIKGIKGEFYPCKPDIFEETYELAIDYGSNIYLKDGLLPVS</sequence>
<name>A0A133NAE4_CLOPF</name>
<protein>
    <recommendedName>
        <fullName evidence="3">Phage protein</fullName>
    </recommendedName>
</protein>
<comment type="caution">
    <text evidence="1">The sequence shown here is derived from an EMBL/GenBank/DDBJ whole genome shotgun (WGS) entry which is preliminary data.</text>
</comment>
<proteinExistence type="predicted"/>
<evidence type="ECO:0000313" key="1">
    <source>
        <dbReference type="EMBL" id="KXA13265.1"/>
    </source>
</evidence>
<dbReference type="AlphaFoldDB" id="A0A133NAE4"/>
<dbReference type="PATRIC" id="fig|1502.174.peg.938"/>
<dbReference type="Proteomes" id="UP000070646">
    <property type="component" value="Unassembled WGS sequence"/>
</dbReference>
<gene>
    <name evidence="1" type="ORF">HMPREF3222_00925</name>
</gene>
<dbReference type="EMBL" id="LRPU01000044">
    <property type="protein sequence ID" value="KXA13265.1"/>
    <property type="molecule type" value="Genomic_DNA"/>
</dbReference>
<reference evidence="1 2" key="1">
    <citation type="submission" date="2016-01" db="EMBL/GenBank/DDBJ databases">
        <authorList>
            <person name="Oliw E.H."/>
        </authorList>
    </citation>
    <scope>NUCLEOTIDE SEQUENCE [LARGE SCALE GENOMIC DNA]</scope>
    <source>
        <strain evidence="1 2">MJR7757A</strain>
    </source>
</reference>
<organism evidence="1 2">
    <name type="scientific">Clostridium perfringens</name>
    <dbReference type="NCBI Taxonomy" id="1502"/>
    <lineage>
        <taxon>Bacteria</taxon>
        <taxon>Bacillati</taxon>
        <taxon>Bacillota</taxon>
        <taxon>Clostridia</taxon>
        <taxon>Eubacteriales</taxon>
        <taxon>Clostridiaceae</taxon>
        <taxon>Clostridium</taxon>
    </lineage>
</organism>
<evidence type="ECO:0008006" key="3">
    <source>
        <dbReference type="Google" id="ProtNLM"/>
    </source>
</evidence>
<dbReference type="RefSeq" id="WP_060794958.1">
    <property type="nucleotide sequence ID" value="NZ_KQ956190.1"/>
</dbReference>